<feature type="transmembrane region" description="Helical" evidence="1">
    <location>
        <begin position="114"/>
        <end position="140"/>
    </location>
</feature>
<name>A0A852ZX77_9ACTN</name>
<feature type="transmembrane region" description="Helical" evidence="1">
    <location>
        <begin position="6"/>
        <end position="25"/>
    </location>
</feature>
<dbReference type="AlphaFoldDB" id="A0A852ZX77"/>
<sequence>MTMSAVLPLAFVMIAGPQIVSAFFLATRSDWGKTSLAYLAGAAIAITAVVSLAYLIARGATSAAGPAEASTVGRVIDVIVLALVLVLMAHVYLTRHTSKPPKWMSHLQQARPRFAFMLGLALLGLFPTDIISSITVGLHVARHGGAWWQCLPFVALTLLLLALPAIGVAVLGGRAERLLPRIRDWMTQKSWVVSEIVLVFFALITIKSLITG</sequence>
<feature type="transmembrane region" description="Helical" evidence="1">
    <location>
        <begin position="191"/>
        <end position="210"/>
    </location>
</feature>
<dbReference type="InterPro" id="IPR021315">
    <property type="entry name" value="Gap/Sap"/>
</dbReference>
<feature type="transmembrane region" description="Helical" evidence="1">
    <location>
        <begin position="72"/>
        <end position="93"/>
    </location>
</feature>
<gene>
    <name evidence="2" type="ORF">F4554_005964</name>
</gene>
<evidence type="ECO:0000313" key="2">
    <source>
        <dbReference type="EMBL" id="NYH93326.1"/>
    </source>
</evidence>
<comment type="caution">
    <text evidence="2">The sequence shown here is derived from an EMBL/GenBank/DDBJ whole genome shotgun (WGS) entry which is preliminary data.</text>
</comment>
<keyword evidence="1" id="KW-0472">Membrane</keyword>
<protein>
    <recommendedName>
        <fullName evidence="4">Sap, sulfolipid-1-addressing protein</fullName>
    </recommendedName>
</protein>
<accession>A0A852ZX77</accession>
<dbReference type="Proteomes" id="UP000579605">
    <property type="component" value="Unassembled WGS sequence"/>
</dbReference>
<organism evidence="2 3">
    <name type="scientific">Actinopolymorpha rutila</name>
    <dbReference type="NCBI Taxonomy" id="446787"/>
    <lineage>
        <taxon>Bacteria</taxon>
        <taxon>Bacillati</taxon>
        <taxon>Actinomycetota</taxon>
        <taxon>Actinomycetes</taxon>
        <taxon>Propionibacteriales</taxon>
        <taxon>Actinopolymorphaceae</taxon>
        <taxon>Actinopolymorpha</taxon>
    </lineage>
</organism>
<evidence type="ECO:0008006" key="4">
    <source>
        <dbReference type="Google" id="ProtNLM"/>
    </source>
</evidence>
<keyword evidence="1" id="KW-0812">Transmembrane</keyword>
<keyword evidence="3" id="KW-1185">Reference proteome</keyword>
<proteinExistence type="predicted"/>
<reference evidence="2 3" key="1">
    <citation type="submission" date="2020-07" db="EMBL/GenBank/DDBJ databases">
        <title>Sequencing the genomes of 1000 actinobacteria strains.</title>
        <authorList>
            <person name="Klenk H.-P."/>
        </authorList>
    </citation>
    <scope>NUCLEOTIDE SEQUENCE [LARGE SCALE GENOMIC DNA]</scope>
    <source>
        <strain evidence="2 3">DSM 18448</strain>
    </source>
</reference>
<feature type="transmembrane region" description="Helical" evidence="1">
    <location>
        <begin position="37"/>
        <end position="57"/>
    </location>
</feature>
<feature type="transmembrane region" description="Helical" evidence="1">
    <location>
        <begin position="146"/>
        <end position="171"/>
    </location>
</feature>
<dbReference type="EMBL" id="JACBZH010000001">
    <property type="protein sequence ID" value="NYH93326.1"/>
    <property type="molecule type" value="Genomic_DNA"/>
</dbReference>
<dbReference type="Pfam" id="PF11139">
    <property type="entry name" value="SfLAP"/>
    <property type="match status" value="1"/>
</dbReference>
<keyword evidence="1" id="KW-1133">Transmembrane helix</keyword>
<evidence type="ECO:0000313" key="3">
    <source>
        <dbReference type="Proteomes" id="UP000579605"/>
    </source>
</evidence>
<evidence type="ECO:0000256" key="1">
    <source>
        <dbReference type="SAM" id="Phobius"/>
    </source>
</evidence>
<dbReference type="RefSeq" id="WP_179790866.1">
    <property type="nucleotide sequence ID" value="NZ_BAAARR010000045.1"/>
</dbReference>